<evidence type="ECO:0000313" key="2">
    <source>
        <dbReference type="EMBL" id="KHN88574.1"/>
    </source>
</evidence>
<dbReference type="Proteomes" id="UP000031036">
    <property type="component" value="Unassembled WGS sequence"/>
</dbReference>
<evidence type="ECO:0000313" key="3">
    <source>
        <dbReference type="Proteomes" id="UP000031036"/>
    </source>
</evidence>
<keyword evidence="1" id="KW-0732">Signal</keyword>
<dbReference type="Pfam" id="PF12150">
    <property type="entry name" value="MFP2b"/>
    <property type="match status" value="1"/>
</dbReference>
<feature type="signal peptide" evidence="1">
    <location>
        <begin position="1"/>
        <end position="20"/>
    </location>
</feature>
<proteinExistence type="predicted"/>
<dbReference type="InterPro" id="IPR021010">
    <property type="entry name" value="Cytosolic_motility_protein"/>
</dbReference>
<protein>
    <submittedName>
        <fullName evidence="2">Uncharacterized protein</fullName>
    </submittedName>
</protein>
<dbReference type="SUPFAM" id="SSF141739">
    <property type="entry name" value="MFPT repeat-like"/>
    <property type="match status" value="1"/>
</dbReference>
<name>A0A0B2W4H5_TOXCA</name>
<dbReference type="OMA" id="TKQRCNC"/>
<comment type="caution">
    <text evidence="2">The sequence shown here is derived from an EMBL/GenBank/DDBJ whole genome shotgun (WGS) entry which is preliminary data.</text>
</comment>
<evidence type="ECO:0000256" key="1">
    <source>
        <dbReference type="SAM" id="SignalP"/>
    </source>
</evidence>
<keyword evidence="3" id="KW-1185">Reference proteome</keyword>
<feature type="chain" id="PRO_5002077930" evidence="1">
    <location>
        <begin position="21"/>
        <end position="221"/>
    </location>
</feature>
<accession>A0A0B2W4H5</accession>
<dbReference type="OrthoDB" id="5831912at2759"/>
<dbReference type="AlphaFoldDB" id="A0A0B2W4H5"/>
<sequence length="221" mass="25348">MILRHVQQLIVLFFLDSAYSQKILEFVRTERATAYQSNYVDSRYYTPVHNGDPMPKDAVRPFGRPLKFEGKTEDMAVALWIPDSDKIGVWGRAWEANGKVQAVFIHNHTVKTNTHPELAKGFRVLIYPGTPDTNGFRFSWVKVREVDMGTVLYSGPNKHVPAVYVENNDYEFLGDSNWPKRIMEYVVYGTADSHTVANYGRHQIFDDDVYVLTKQKCSCGC</sequence>
<reference evidence="2 3" key="1">
    <citation type="submission" date="2014-11" db="EMBL/GenBank/DDBJ databases">
        <title>Genetic blueprint of the zoonotic pathogen Toxocara canis.</title>
        <authorList>
            <person name="Zhu X.-Q."/>
            <person name="Korhonen P.K."/>
            <person name="Cai H."/>
            <person name="Young N.D."/>
            <person name="Nejsum P."/>
            <person name="von Samson-Himmelstjerna G."/>
            <person name="Boag P.R."/>
            <person name="Tan P."/>
            <person name="Li Q."/>
            <person name="Min J."/>
            <person name="Yang Y."/>
            <person name="Wang X."/>
            <person name="Fang X."/>
            <person name="Hall R.S."/>
            <person name="Hofmann A."/>
            <person name="Sternberg P.W."/>
            <person name="Jex A.R."/>
            <person name="Gasser R.B."/>
        </authorList>
    </citation>
    <scope>NUCLEOTIDE SEQUENCE [LARGE SCALE GENOMIC DNA]</scope>
    <source>
        <strain evidence="2">PN_DK_2014</strain>
    </source>
</reference>
<gene>
    <name evidence="2" type="ORF">Tcan_06748</name>
</gene>
<organism evidence="2 3">
    <name type="scientific">Toxocara canis</name>
    <name type="common">Canine roundworm</name>
    <dbReference type="NCBI Taxonomy" id="6265"/>
    <lineage>
        <taxon>Eukaryota</taxon>
        <taxon>Metazoa</taxon>
        <taxon>Ecdysozoa</taxon>
        <taxon>Nematoda</taxon>
        <taxon>Chromadorea</taxon>
        <taxon>Rhabditida</taxon>
        <taxon>Spirurina</taxon>
        <taxon>Ascaridomorpha</taxon>
        <taxon>Ascaridoidea</taxon>
        <taxon>Toxocaridae</taxon>
        <taxon>Toxocara</taxon>
    </lineage>
</organism>
<dbReference type="EMBL" id="JPKZ01000204">
    <property type="protein sequence ID" value="KHN88574.1"/>
    <property type="molecule type" value="Genomic_DNA"/>
</dbReference>